<reference evidence="2" key="2">
    <citation type="submission" date="2017-06" db="EMBL/GenBank/DDBJ databases">
        <title>The pomegranate genome and the genomics of punicalagin biosynthesis.</title>
        <authorList>
            <person name="Xu C."/>
        </authorList>
    </citation>
    <scope>NUCLEOTIDE SEQUENCE [LARGE SCALE GENOMIC DNA]</scope>
    <source>
        <tissue evidence="2">Fresh leaf</tissue>
    </source>
</reference>
<name>A0A218XXK1_PUNGR</name>
<feature type="compositionally biased region" description="Polar residues" evidence="1">
    <location>
        <begin position="1"/>
        <end position="18"/>
    </location>
</feature>
<reference evidence="3 5" key="3">
    <citation type="submission" date="2017-11" db="EMBL/GenBank/DDBJ databases">
        <title>De-novo sequencing of pomegranate (Punica granatum L.) genome.</title>
        <authorList>
            <person name="Akparov Z."/>
            <person name="Amiraslanov A."/>
            <person name="Hajiyeva S."/>
            <person name="Abbasov M."/>
            <person name="Kaur K."/>
            <person name="Hamwieh A."/>
            <person name="Solovyev V."/>
            <person name="Salamov A."/>
            <person name="Braich B."/>
            <person name="Kosarev P."/>
            <person name="Mahmoud A."/>
            <person name="Hajiyev E."/>
            <person name="Babayeva S."/>
            <person name="Izzatullayeva V."/>
            <person name="Mammadov A."/>
            <person name="Mammadov A."/>
            <person name="Sharifova S."/>
            <person name="Ojaghi J."/>
            <person name="Eynullazada K."/>
            <person name="Bayramov B."/>
            <person name="Abdulazimova A."/>
            <person name="Shahmuradov I."/>
        </authorList>
    </citation>
    <scope>NUCLEOTIDE SEQUENCE [LARGE SCALE GENOMIC DNA]</scope>
    <source>
        <strain evidence="3">AG2017</strain>
        <strain evidence="5">cv. AG2017</strain>
        <tissue evidence="3">Leaf</tissue>
    </source>
</reference>
<gene>
    <name evidence="2" type="ORF">CDL15_Pgr010528</name>
    <name evidence="3" type="ORF">CRG98_011842</name>
</gene>
<dbReference type="Proteomes" id="UP000233551">
    <property type="component" value="Unassembled WGS sequence"/>
</dbReference>
<evidence type="ECO:0000313" key="2">
    <source>
        <dbReference type="EMBL" id="OWM89241.1"/>
    </source>
</evidence>
<evidence type="ECO:0000313" key="4">
    <source>
        <dbReference type="Proteomes" id="UP000197138"/>
    </source>
</evidence>
<sequence length="98" mass="10776">MRYQGTITIDKTVGSSPYSPEGTGRNPWTGTSEARWQRELEGPNDSRPFEARGTRRLEAIGGLRPSRAQATRTQGGQALDDLMASRVREPCRLDDLGG</sequence>
<protein>
    <submittedName>
        <fullName evidence="2">Uncharacterized protein</fullName>
    </submittedName>
</protein>
<organism evidence="2 4">
    <name type="scientific">Punica granatum</name>
    <name type="common">Pomegranate</name>
    <dbReference type="NCBI Taxonomy" id="22663"/>
    <lineage>
        <taxon>Eukaryota</taxon>
        <taxon>Viridiplantae</taxon>
        <taxon>Streptophyta</taxon>
        <taxon>Embryophyta</taxon>
        <taxon>Tracheophyta</taxon>
        <taxon>Spermatophyta</taxon>
        <taxon>Magnoliopsida</taxon>
        <taxon>eudicotyledons</taxon>
        <taxon>Gunneridae</taxon>
        <taxon>Pentapetalae</taxon>
        <taxon>rosids</taxon>
        <taxon>malvids</taxon>
        <taxon>Myrtales</taxon>
        <taxon>Lythraceae</taxon>
        <taxon>Punica</taxon>
    </lineage>
</organism>
<evidence type="ECO:0000256" key="1">
    <source>
        <dbReference type="SAM" id="MobiDB-lite"/>
    </source>
</evidence>
<evidence type="ECO:0000313" key="5">
    <source>
        <dbReference type="Proteomes" id="UP000233551"/>
    </source>
</evidence>
<proteinExistence type="predicted"/>
<comment type="caution">
    <text evidence="2">The sequence shown here is derived from an EMBL/GenBank/DDBJ whole genome shotgun (WGS) entry which is preliminary data.</text>
</comment>
<feature type="region of interest" description="Disordered" evidence="1">
    <location>
        <begin position="1"/>
        <end position="52"/>
    </location>
</feature>
<dbReference type="AlphaFoldDB" id="A0A218XXK1"/>
<keyword evidence="5" id="KW-1185">Reference proteome</keyword>
<dbReference type="Proteomes" id="UP000197138">
    <property type="component" value="Unassembled WGS sequence"/>
</dbReference>
<evidence type="ECO:0000313" key="3">
    <source>
        <dbReference type="EMBL" id="PKI67792.1"/>
    </source>
</evidence>
<dbReference type="EMBL" id="MTKT01000670">
    <property type="protein sequence ID" value="OWM89241.1"/>
    <property type="molecule type" value="Genomic_DNA"/>
</dbReference>
<reference evidence="4" key="1">
    <citation type="journal article" date="2017" name="Plant J.">
        <title>The pomegranate (Punica granatum L.) genome and the genomics of punicalagin biosynthesis.</title>
        <authorList>
            <person name="Qin G."/>
            <person name="Xu C."/>
            <person name="Ming R."/>
            <person name="Tang H."/>
            <person name="Guyot R."/>
            <person name="Kramer E.M."/>
            <person name="Hu Y."/>
            <person name="Yi X."/>
            <person name="Qi Y."/>
            <person name="Xu X."/>
            <person name="Gao Z."/>
            <person name="Pan H."/>
            <person name="Jian J."/>
            <person name="Tian Y."/>
            <person name="Yue Z."/>
            <person name="Xu Y."/>
        </authorList>
    </citation>
    <scope>NUCLEOTIDE SEQUENCE [LARGE SCALE GENOMIC DNA]</scope>
    <source>
        <strain evidence="4">cv. Dabenzi</strain>
    </source>
</reference>
<accession>A0A218XXK1</accession>
<dbReference type="EMBL" id="PGOL01000588">
    <property type="protein sequence ID" value="PKI67792.1"/>
    <property type="molecule type" value="Genomic_DNA"/>
</dbReference>